<protein>
    <submittedName>
        <fullName evidence="11">MFS transporter</fullName>
    </submittedName>
</protein>
<feature type="transmembrane region" description="Helical" evidence="9">
    <location>
        <begin position="55"/>
        <end position="71"/>
    </location>
</feature>
<dbReference type="Gene3D" id="1.20.1250.20">
    <property type="entry name" value="MFS general substrate transporter like domains"/>
    <property type="match status" value="1"/>
</dbReference>
<keyword evidence="12" id="KW-1185">Reference proteome</keyword>
<dbReference type="RefSeq" id="WP_086157166.1">
    <property type="nucleotide sequence ID" value="NZ_CP021121.1"/>
</dbReference>
<evidence type="ECO:0000313" key="12">
    <source>
        <dbReference type="Proteomes" id="UP000194218"/>
    </source>
</evidence>
<organism evidence="11 12">
    <name type="scientific">Streptomyces marincola</name>
    <dbReference type="NCBI Taxonomy" id="2878388"/>
    <lineage>
        <taxon>Bacteria</taxon>
        <taxon>Bacillati</taxon>
        <taxon>Actinomycetota</taxon>
        <taxon>Actinomycetes</taxon>
        <taxon>Kitasatosporales</taxon>
        <taxon>Streptomycetaceae</taxon>
        <taxon>Streptomyces</taxon>
    </lineage>
</organism>
<dbReference type="CDD" id="cd17321">
    <property type="entry name" value="MFS_MMR_MDR_like"/>
    <property type="match status" value="1"/>
</dbReference>
<feature type="transmembrane region" description="Helical" evidence="9">
    <location>
        <begin position="269"/>
        <end position="291"/>
    </location>
</feature>
<dbReference type="EMBL" id="CP021121">
    <property type="protein sequence ID" value="ARQ67641.1"/>
    <property type="molecule type" value="Genomic_DNA"/>
</dbReference>
<keyword evidence="6 9" id="KW-1133">Transmembrane helix</keyword>
<feature type="transmembrane region" description="Helical" evidence="9">
    <location>
        <begin position="404"/>
        <end position="421"/>
    </location>
</feature>
<dbReference type="GO" id="GO:0005886">
    <property type="term" value="C:plasma membrane"/>
    <property type="evidence" value="ECO:0007669"/>
    <property type="project" value="UniProtKB-SubCell"/>
</dbReference>
<dbReference type="Gene3D" id="1.20.1720.10">
    <property type="entry name" value="Multidrug resistance protein D"/>
    <property type="match status" value="1"/>
</dbReference>
<keyword evidence="4" id="KW-1003">Cell membrane</keyword>
<evidence type="ECO:0000256" key="5">
    <source>
        <dbReference type="ARBA" id="ARBA00022692"/>
    </source>
</evidence>
<feature type="transmembrane region" description="Helical" evidence="9">
    <location>
        <begin position="229"/>
        <end position="248"/>
    </location>
</feature>
<dbReference type="InterPro" id="IPR036259">
    <property type="entry name" value="MFS_trans_sf"/>
</dbReference>
<feature type="transmembrane region" description="Helical" evidence="9">
    <location>
        <begin position="205"/>
        <end position="223"/>
    </location>
</feature>
<keyword evidence="8" id="KW-0046">Antibiotic resistance</keyword>
<dbReference type="PRINTS" id="PR01036">
    <property type="entry name" value="TCRTETB"/>
</dbReference>
<feature type="transmembrane region" description="Helical" evidence="9">
    <location>
        <begin position="332"/>
        <end position="351"/>
    </location>
</feature>
<feature type="transmembrane region" description="Helical" evidence="9">
    <location>
        <begin position="111"/>
        <end position="129"/>
    </location>
</feature>
<dbReference type="GO" id="GO:0046677">
    <property type="term" value="P:response to antibiotic"/>
    <property type="evidence" value="ECO:0007669"/>
    <property type="project" value="UniProtKB-KW"/>
</dbReference>
<dbReference type="InterPro" id="IPR004638">
    <property type="entry name" value="EmrB-like"/>
</dbReference>
<feature type="transmembrane region" description="Helical" evidence="9">
    <location>
        <begin position="12"/>
        <end position="35"/>
    </location>
</feature>
<evidence type="ECO:0000313" key="11">
    <source>
        <dbReference type="EMBL" id="ARQ67641.1"/>
    </source>
</evidence>
<dbReference type="PANTHER" id="PTHR42718">
    <property type="entry name" value="MAJOR FACILITATOR SUPERFAMILY MULTIDRUG TRANSPORTER MFSC"/>
    <property type="match status" value="1"/>
</dbReference>
<gene>
    <name evidence="11" type="ORF">CAG99_01280</name>
</gene>
<dbReference type="Pfam" id="PF07690">
    <property type="entry name" value="MFS_1"/>
    <property type="match status" value="1"/>
</dbReference>
<dbReference type="SUPFAM" id="SSF103473">
    <property type="entry name" value="MFS general substrate transporter"/>
    <property type="match status" value="1"/>
</dbReference>
<feature type="transmembrane region" description="Helical" evidence="9">
    <location>
        <begin position="303"/>
        <end position="320"/>
    </location>
</feature>
<dbReference type="OrthoDB" id="9781469at2"/>
<dbReference type="InterPro" id="IPR020846">
    <property type="entry name" value="MFS_dom"/>
</dbReference>
<dbReference type="InterPro" id="IPR011701">
    <property type="entry name" value="MFS"/>
</dbReference>
<evidence type="ECO:0000256" key="2">
    <source>
        <dbReference type="ARBA" id="ARBA00008537"/>
    </source>
</evidence>
<dbReference type="NCBIfam" id="TIGR00711">
    <property type="entry name" value="efflux_EmrB"/>
    <property type="match status" value="1"/>
</dbReference>
<feature type="transmembrane region" description="Helical" evidence="9">
    <location>
        <begin position="166"/>
        <end position="184"/>
    </location>
</feature>
<evidence type="ECO:0000256" key="9">
    <source>
        <dbReference type="SAM" id="Phobius"/>
    </source>
</evidence>
<evidence type="ECO:0000256" key="7">
    <source>
        <dbReference type="ARBA" id="ARBA00023136"/>
    </source>
</evidence>
<dbReference type="PANTHER" id="PTHR42718:SF9">
    <property type="entry name" value="MAJOR FACILITATOR SUPERFAMILY MULTIDRUG TRANSPORTER MFSC"/>
    <property type="match status" value="1"/>
</dbReference>
<keyword evidence="5 9" id="KW-0812">Transmembrane</keyword>
<evidence type="ECO:0000256" key="3">
    <source>
        <dbReference type="ARBA" id="ARBA00022448"/>
    </source>
</evidence>
<feature type="transmembrane region" description="Helical" evidence="9">
    <location>
        <begin position="83"/>
        <end position="105"/>
    </location>
</feature>
<dbReference type="GO" id="GO:0022857">
    <property type="term" value="F:transmembrane transporter activity"/>
    <property type="evidence" value="ECO:0007669"/>
    <property type="project" value="InterPro"/>
</dbReference>
<sequence length="474" mass="48984">MADDPSPRRRFLVLAICCMSLLIVSLDVTALNVALPSLQRELDADVSGLQWTLDVYTVVLAAFLMLSGSMADRIGRRRVFRTGLVVFTAGSLLCALAPGLGWLIAFRAVQAVGGSMLNPVAMSIITNTFREPRELARAIGVWGGVVGISMAIGPIVGGALTHAFGWRAIFWLNLPIGLAALYLTRRFVPESRAARPRRVDPVGQVLVIVLLGSLTFGIIEGGHDGWGSPVILGCCAVAAGALAGLLLYEPRRAEPLIELRLFRSAPFSGAFAIAVAAFAALGGFLFLNTLYLQDTRGLTALEAGLHLLPMAGTTLLFGPLSGQLVAHVGPRAPLIPAGIAIAASGVLLTGLDARTPLPVLFAGYVCFGIGFGLVNAPITNTAVTGMPRSRSGVAASIASTGRQVGSALGVAVVGTVLVAGSRTAGMWVIAGCGVVVLVLGVVTTGRWARGTAERATRRLAAAERDARAGAGPGA</sequence>
<accession>A0A1W7CS67</accession>
<keyword evidence="3" id="KW-0813">Transport</keyword>
<name>A0A1W7CS67_9ACTN</name>
<dbReference type="AlphaFoldDB" id="A0A1W7CS67"/>
<feature type="domain" description="Major facilitator superfamily (MFS) profile" evidence="10">
    <location>
        <begin position="13"/>
        <end position="448"/>
    </location>
</feature>
<feature type="transmembrane region" description="Helical" evidence="9">
    <location>
        <begin position="141"/>
        <end position="160"/>
    </location>
</feature>
<keyword evidence="7 9" id="KW-0472">Membrane</keyword>
<proteinExistence type="inferred from homology"/>
<evidence type="ECO:0000256" key="4">
    <source>
        <dbReference type="ARBA" id="ARBA00022475"/>
    </source>
</evidence>
<comment type="similarity">
    <text evidence="2">Belongs to the major facilitator superfamily. EmrB family.</text>
</comment>
<comment type="subcellular location">
    <subcellularLocation>
        <location evidence="1">Cell membrane</location>
        <topology evidence="1">Multi-pass membrane protein</topology>
    </subcellularLocation>
</comment>
<reference evidence="11 12" key="1">
    <citation type="submission" date="2017-05" db="EMBL/GenBank/DDBJ databases">
        <title>Complete genome sequence of Streptomyces sp. SCSIO 03032 revealed the diverse biosynthetic pathways for its bioactive secondary metabolites.</title>
        <authorList>
            <person name="Ma L."/>
            <person name="Zhu Y."/>
            <person name="Zhang W."/>
            <person name="Zhang G."/>
            <person name="Tian X."/>
            <person name="Zhang S."/>
            <person name="Zhang C."/>
        </authorList>
    </citation>
    <scope>NUCLEOTIDE SEQUENCE [LARGE SCALE GENOMIC DNA]</scope>
    <source>
        <strain evidence="11 12">SCSIO 03032</strain>
    </source>
</reference>
<dbReference type="PROSITE" id="PS50850">
    <property type="entry name" value="MFS"/>
    <property type="match status" value="1"/>
</dbReference>
<evidence type="ECO:0000256" key="8">
    <source>
        <dbReference type="ARBA" id="ARBA00023251"/>
    </source>
</evidence>
<dbReference type="KEGG" id="smao:CAG99_01280"/>
<evidence type="ECO:0000259" key="10">
    <source>
        <dbReference type="PROSITE" id="PS50850"/>
    </source>
</evidence>
<feature type="transmembrane region" description="Helical" evidence="9">
    <location>
        <begin position="427"/>
        <end position="448"/>
    </location>
</feature>
<dbReference type="Proteomes" id="UP000194218">
    <property type="component" value="Chromosome"/>
</dbReference>
<evidence type="ECO:0000256" key="1">
    <source>
        <dbReference type="ARBA" id="ARBA00004651"/>
    </source>
</evidence>
<evidence type="ECO:0000256" key="6">
    <source>
        <dbReference type="ARBA" id="ARBA00022989"/>
    </source>
</evidence>
<feature type="transmembrane region" description="Helical" evidence="9">
    <location>
        <begin position="357"/>
        <end position="383"/>
    </location>
</feature>